<dbReference type="InterPro" id="IPR001680">
    <property type="entry name" value="WD40_rpt"/>
</dbReference>
<keyword evidence="5" id="KW-1185">Reference proteome</keyword>
<dbReference type="SMART" id="SM01026">
    <property type="entry name" value="Beach"/>
    <property type="match status" value="1"/>
</dbReference>
<dbReference type="InterPro" id="IPR015943">
    <property type="entry name" value="WD40/YVTN_repeat-like_dom_sf"/>
</dbReference>
<keyword evidence="1" id="KW-0853">WD repeat</keyword>
<protein>
    <recommendedName>
        <fullName evidence="3">BEACH domain-containing protein</fullName>
    </recommendedName>
</protein>
<sequence length="1946" mass="218274">MEIIKTEFDVPMKYMKTVDGRISLTVHKNWLASFFNVGPISFNNHDKLTSDEIAAQPTLEELGSDWTRIYAKVYIKQHKNAIPLPRGRRTINTKTPTELTFSQLLHYLSETNYRNLWKESYKKYYNPWSTIEQKEQSTVTANTTDVAIMQEVITRVYGCSIVQVQDRVVYSMSSGLTTESHCNLLPALFAVETTNAFIIFYEQTAKYSLRECVMYSPVALSTSHGKPLFLIYQLLRLSRDLHDLGLVLGEVTLSDILLMENFTIQVLPKLSDNIYFKPKLDSIHFSTTQVNKEKNVNHSVYSKKRDLHLYKNIQYGSPEFGMNESIEKLCEMWVYNYISNFDYLTALNNLAGRRYGDPSCHHVMPWVTDFTSRCGGNWRDLTKSKFRLNKGDRQLDLTFDSQSSEVGHHVSDVLSEITYYVYLSRRYDKSVLCKHVRPLWVPGEYPASIQRLHDWSPDECIPQFFTDPSVFKSIHEDLPDLEVPAWATSPEDFIQKHREALESFYVSERLHHWIDLTFGYKLSGSAAIKSKNVCLQLVDNHTTLTNSGIVQLFTQPHPQKIMPSPYWGKIPPRLRQSLLISKKTDSSGGKTSDDEGHSSGLEEEELPVITSSTSRSSPLALSRFLSRSRGSLLTTEDNTKSEKASNQMIILPKDYNPVAAILHVETMHTFMNKTSHKIYKPAIGSQDLPINYKQIVASGRIKEQQILGCLIVEIFLSGKFRATWNIEKVSFARRLNACLNIIKLSVDSLPKCIRNAVTLLLQVDIIPKSYNIESVEVNEMPFRYPTITHMGLPPPSAHQFLQPIFSGSLFPFSKYCQYLYNIVEMIQEYNGLVRELNFVLNFDEDSDFVIKTKTKYLCKISECKVKAIARELEQLLPHIGVAKEGSLQLIVPYIQQIMEEPYSTVLATWHLFDPIAKALGPKETADMFLLPIMKLYENGSAMDSSPHIDALPPGTLAKFRTTLLYHRSFLLTLMVRLGLRRFLENFITPLVEAVGGYRDYVQGSCISMHRTGNLKSCDLSGTCGDIEGILSPLDEDSSADSEHNVSSSPAPATNEYSQNASTNDNDVEEVFAMETEGNAWNLLSTSRSYNIDLHIDLNLNLNDDINEDGSKNSPPNSTKSPTIPIPKNSASGKLMIEVNSIGCDVGSKTSNEDIPCNETSATAYFDDKSNATILDDTDNEFDQTYQRSTPNECTVSEISAESVIWLSHRLGPVLTARYLSRNLLRMLTLCYAGKENLTPSNDVILTSVHGVEWNKKILVGDHNAAKVLDCLTAIAGLYGEQIILLQYFAHMAELLTLCKRKLTQSLEGGLLSCLALLNHITQYLSDSALMDALHESIVKAILHPTVRILSTTRFTFPNGVIARTALADKCLEAMIMLSLRLGSAVTKNHLAVPIQRFFLAFDKSFSQNINVEGLSDDFGIKVPSSIRTSDSGARIKTFNEDTSHCGVQDWNVIETCATGSPLIWDSFNVEITDSYSPPVVENINVPDTQRNKAFEELKEVFTTEFAHKAYMLFYKCMNGEAMEQILKNHQHVRNLCHEYEQETRLSSPSVGMEQHGVSCLVDYSISENIEPIDKGVNSFGNISVVGNRFEIQKDDSRSQSAADITNRDTIYSSSSGRQLRGNWLAYWEHEIGRPDKETAFNIKQIKLQSFGGHSNSIRCLYVLDNENSFMSGSRDKTVKLWSLRSQGDGSTASSCQYTYTGHKKSILALTFLESLRYAITCDGVIHCWDPFMGSLLGCPENNRLAPVNTLAASPSPSTNLFVGTTDITLRVIDCRTFQYVNEMKVMTNPAGLIRCIAVAPSGYWIALGQASGFLTILDIRTGLIIASWKGHECEILQLQAVNETTIVSSSLDQTIAVWSALDGKLKFHMKGTTEPVHCMATYEQGLIIGTTANRIGVYTAVDVNAPFSSSKLKSDAFKGVLTAMSILPLNRLLLLGADNGGITLLC</sequence>
<evidence type="ECO:0000256" key="2">
    <source>
        <dbReference type="SAM" id="MobiDB-lite"/>
    </source>
</evidence>
<dbReference type="SUPFAM" id="SSF50978">
    <property type="entry name" value="WD40 repeat-like"/>
    <property type="match status" value="1"/>
</dbReference>
<dbReference type="Gene3D" id="1.10.1540.10">
    <property type="entry name" value="BEACH domain"/>
    <property type="match status" value="1"/>
</dbReference>
<proteinExistence type="predicted"/>
<accession>A0AAD9RGM8</accession>
<name>A0AAD9RGM8_9HYME</name>
<dbReference type="CDD" id="cd06071">
    <property type="entry name" value="Beach"/>
    <property type="match status" value="1"/>
</dbReference>
<feature type="region of interest" description="Disordered" evidence="2">
    <location>
        <begin position="1030"/>
        <end position="1062"/>
    </location>
</feature>
<reference evidence="4" key="1">
    <citation type="submission" date="2021-08" db="EMBL/GenBank/DDBJ databases">
        <authorList>
            <person name="Misof B."/>
            <person name="Oliver O."/>
            <person name="Podsiadlowski L."/>
            <person name="Donath A."/>
            <person name="Peters R."/>
            <person name="Mayer C."/>
            <person name="Rust J."/>
            <person name="Gunkel S."/>
            <person name="Lesny P."/>
            <person name="Martin S."/>
            <person name="Oeyen J.P."/>
            <person name="Petersen M."/>
            <person name="Panagiotis P."/>
            <person name="Wilbrandt J."/>
            <person name="Tanja T."/>
        </authorList>
    </citation>
    <scope>NUCLEOTIDE SEQUENCE</scope>
    <source>
        <strain evidence="4">GBR_01_08_01A</strain>
        <tissue evidence="4">Thorax + abdomen</tissue>
    </source>
</reference>
<dbReference type="PROSITE" id="PS50294">
    <property type="entry name" value="WD_REPEATS_REGION"/>
    <property type="match status" value="1"/>
</dbReference>
<reference evidence="4" key="2">
    <citation type="journal article" date="2023" name="Commun. Biol.">
        <title>Intrasexual cuticular hydrocarbon dimorphism in a wasp sheds light on hydrocarbon biosynthesis genes in Hymenoptera.</title>
        <authorList>
            <person name="Moris V.C."/>
            <person name="Podsiadlowski L."/>
            <person name="Martin S."/>
            <person name="Oeyen J.P."/>
            <person name="Donath A."/>
            <person name="Petersen M."/>
            <person name="Wilbrandt J."/>
            <person name="Misof B."/>
            <person name="Liedtke D."/>
            <person name="Thamm M."/>
            <person name="Scheiner R."/>
            <person name="Schmitt T."/>
            <person name="Niehuis O."/>
        </authorList>
    </citation>
    <scope>NUCLEOTIDE SEQUENCE</scope>
    <source>
        <strain evidence="4">GBR_01_08_01A</strain>
    </source>
</reference>
<dbReference type="SMART" id="SM00320">
    <property type="entry name" value="WD40"/>
    <property type="match status" value="6"/>
</dbReference>
<evidence type="ECO:0000256" key="1">
    <source>
        <dbReference type="PROSITE-ProRule" id="PRU00221"/>
    </source>
</evidence>
<dbReference type="GO" id="GO:0035973">
    <property type="term" value="P:aggrephagy"/>
    <property type="evidence" value="ECO:0007669"/>
    <property type="project" value="TreeGrafter"/>
</dbReference>
<comment type="caution">
    <text evidence="4">The sequence shown here is derived from an EMBL/GenBank/DDBJ whole genome shotgun (WGS) entry which is preliminary data.</text>
</comment>
<dbReference type="InterPro" id="IPR052651">
    <property type="entry name" value="WDR81"/>
</dbReference>
<feature type="compositionally biased region" description="Low complexity" evidence="2">
    <location>
        <begin position="1111"/>
        <end position="1126"/>
    </location>
</feature>
<evidence type="ECO:0000313" key="5">
    <source>
        <dbReference type="Proteomes" id="UP001258017"/>
    </source>
</evidence>
<dbReference type="Pfam" id="PF00400">
    <property type="entry name" value="WD40"/>
    <property type="match status" value="2"/>
</dbReference>
<dbReference type="InterPro" id="IPR036322">
    <property type="entry name" value="WD40_repeat_dom_sf"/>
</dbReference>
<evidence type="ECO:0000313" key="4">
    <source>
        <dbReference type="EMBL" id="KAK2579115.1"/>
    </source>
</evidence>
<dbReference type="SUPFAM" id="SSF81837">
    <property type="entry name" value="BEACH domain"/>
    <property type="match status" value="1"/>
</dbReference>
<feature type="region of interest" description="Disordered" evidence="2">
    <location>
        <begin position="581"/>
        <end position="614"/>
    </location>
</feature>
<feature type="compositionally biased region" description="Polar residues" evidence="2">
    <location>
        <begin position="1044"/>
        <end position="1062"/>
    </location>
</feature>
<dbReference type="GO" id="GO:0035014">
    <property type="term" value="F:phosphatidylinositol 3-kinase regulator activity"/>
    <property type="evidence" value="ECO:0007669"/>
    <property type="project" value="TreeGrafter"/>
</dbReference>
<feature type="region of interest" description="Disordered" evidence="2">
    <location>
        <begin position="1106"/>
        <end position="1129"/>
    </location>
</feature>
<dbReference type="PANTHER" id="PTHR44662">
    <property type="entry name" value="WD REPEAT-CONTAINING PROTEIN 81"/>
    <property type="match status" value="1"/>
</dbReference>
<dbReference type="InterPro" id="IPR036372">
    <property type="entry name" value="BEACH_dom_sf"/>
</dbReference>
<feature type="domain" description="BEACH" evidence="3">
    <location>
        <begin position="318"/>
        <end position="582"/>
    </location>
</feature>
<evidence type="ECO:0000259" key="3">
    <source>
        <dbReference type="PROSITE" id="PS50197"/>
    </source>
</evidence>
<dbReference type="PROSITE" id="PS50197">
    <property type="entry name" value="BEACH"/>
    <property type="match status" value="1"/>
</dbReference>
<dbReference type="Proteomes" id="UP001258017">
    <property type="component" value="Unassembled WGS sequence"/>
</dbReference>
<dbReference type="InterPro" id="IPR000409">
    <property type="entry name" value="BEACH_dom"/>
</dbReference>
<dbReference type="Gene3D" id="2.130.10.10">
    <property type="entry name" value="YVTN repeat-like/Quinoprotein amine dehydrogenase"/>
    <property type="match status" value="2"/>
</dbReference>
<dbReference type="GO" id="GO:0005739">
    <property type="term" value="C:mitochondrion"/>
    <property type="evidence" value="ECO:0007669"/>
    <property type="project" value="TreeGrafter"/>
</dbReference>
<feature type="repeat" description="WD" evidence="1">
    <location>
        <begin position="1650"/>
        <end position="1685"/>
    </location>
</feature>
<dbReference type="EMBL" id="JAIFRP010000104">
    <property type="protein sequence ID" value="KAK2579115.1"/>
    <property type="molecule type" value="Genomic_DNA"/>
</dbReference>
<organism evidence="4 5">
    <name type="scientific">Odynerus spinipes</name>
    <dbReference type="NCBI Taxonomy" id="1348599"/>
    <lineage>
        <taxon>Eukaryota</taxon>
        <taxon>Metazoa</taxon>
        <taxon>Ecdysozoa</taxon>
        <taxon>Arthropoda</taxon>
        <taxon>Hexapoda</taxon>
        <taxon>Insecta</taxon>
        <taxon>Pterygota</taxon>
        <taxon>Neoptera</taxon>
        <taxon>Endopterygota</taxon>
        <taxon>Hymenoptera</taxon>
        <taxon>Apocrita</taxon>
        <taxon>Aculeata</taxon>
        <taxon>Vespoidea</taxon>
        <taxon>Vespidae</taxon>
        <taxon>Eumeninae</taxon>
        <taxon>Odynerus</taxon>
    </lineage>
</organism>
<dbReference type="Pfam" id="PF02138">
    <property type="entry name" value="Beach"/>
    <property type="match status" value="1"/>
</dbReference>
<gene>
    <name evidence="4" type="ORF">KPH14_001286</name>
</gene>
<dbReference type="PROSITE" id="PS50082">
    <property type="entry name" value="WD_REPEATS_2"/>
    <property type="match status" value="1"/>
</dbReference>
<dbReference type="PANTHER" id="PTHR44662:SF1">
    <property type="entry name" value="WD REPEAT-CONTAINING PROTEIN 81"/>
    <property type="match status" value="1"/>
</dbReference>